<name>A0ABU7G1T1_9ALTE</name>
<evidence type="ECO:0000313" key="2">
    <source>
        <dbReference type="EMBL" id="MEE1673363.1"/>
    </source>
</evidence>
<dbReference type="Proteomes" id="UP001310248">
    <property type="component" value="Unassembled WGS sequence"/>
</dbReference>
<feature type="signal peptide" evidence="1">
    <location>
        <begin position="1"/>
        <end position="19"/>
    </location>
</feature>
<organism evidence="2 3">
    <name type="scientific">Agarivorans aestuarii</name>
    <dbReference type="NCBI Taxonomy" id="1563703"/>
    <lineage>
        <taxon>Bacteria</taxon>
        <taxon>Pseudomonadati</taxon>
        <taxon>Pseudomonadota</taxon>
        <taxon>Gammaproteobacteria</taxon>
        <taxon>Alteromonadales</taxon>
        <taxon>Alteromonadaceae</taxon>
        <taxon>Agarivorans</taxon>
    </lineage>
</organism>
<comment type="caution">
    <text evidence="2">The sequence shown here is derived from an EMBL/GenBank/DDBJ whole genome shotgun (WGS) entry which is preliminary data.</text>
</comment>
<accession>A0ABU7G1T1</accession>
<sequence>MKRLVILLCVILPMSSSWAITVKCYMAGSTGYDQVVIASPKGLESMAEITAEIKQRYTDHAASAQKFGNISQIECVELNSVFSSDIANVRFAELEY</sequence>
<protein>
    <submittedName>
        <fullName evidence="2">Uncharacterized protein</fullName>
    </submittedName>
</protein>
<evidence type="ECO:0000256" key="1">
    <source>
        <dbReference type="SAM" id="SignalP"/>
    </source>
</evidence>
<keyword evidence="1" id="KW-0732">Signal</keyword>
<feature type="chain" id="PRO_5047377371" evidence="1">
    <location>
        <begin position="20"/>
        <end position="96"/>
    </location>
</feature>
<gene>
    <name evidence="2" type="ORF">SNR37_002786</name>
</gene>
<dbReference type="RefSeq" id="WP_329774684.1">
    <property type="nucleotide sequence ID" value="NZ_JAYDYW010000005.1"/>
</dbReference>
<evidence type="ECO:0000313" key="3">
    <source>
        <dbReference type="Proteomes" id="UP001310248"/>
    </source>
</evidence>
<proteinExistence type="predicted"/>
<keyword evidence="3" id="KW-1185">Reference proteome</keyword>
<dbReference type="EMBL" id="JAYDYW010000005">
    <property type="protein sequence ID" value="MEE1673363.1"/>
    <property type="molecule type" value="Genomic_DNA"/>
</dbReference>
<reference evidence="3" key="1">
    <citation type="submission" date="2023-07" db="EMBL/GenBank/DDBJ databases">
        <title>Draft genome sequence of Agarivorans aestuarii strain ZMCS4, a CAZymes producing bacteria isolated from the marine brown algae Clodostephus spongiosus.</title>
        <authorList>
            <person name="Lorente B."/>
            <person name="Cabral C."/>
            <person name="Frias J."/>
            <person name="Faria J."/>
            <person name="Toubarro D."/>
        </authorList>
    </citation>
    <scope>NUCLEOTIDE SEQUENCE [LARGE SCALE GENOMIC DNA]</scope>
    <source>
        <strain evidence="3">ZMCS4</strain>
    </source>
</reference>